<comment type="subcellular location">
    <subcellularLocation>
        <location evidence="1">Membrane</location>
    </subcellularLocation>
</comment>
<dbReference type="PANTHER" id="PTHR30627:SF1">
    <property type="entry name" value="PEPTIDOGLYCAN D,D-TRANSPEPTIDASE FTSI"/>
    <property type="match status" value="1"/>
</dbReference>
<dbReference type="Pfam" id="PF03717">
    <property type="entry name" value="PBP_dimer"/>
    <property type="match status" value="1"/>
</dbReference>
<accession>A0A1B1SBS1</accession>
<accession>A0A1Z2XGW8</accession>
<dbReference type="PROSITE" id="PS51178">
    <property type="entry name" value="PASTA"/>
    <property type="match status" value="1"/>
</dbReference>
<dbReference type="CDD" id="cd06575">
    <property type="entry name" value="PASTA_Pbp2x-like_2"/>
    <property type="match status" value="1"/>
</dbReference>
<keyword evidence="7" id="KW-1185">Reference proteome</keyword>
<dbReference type="STRING" id="1796646.A4V02_11285"/>
<dbReference type="Gene3D" id="3.30.450.330">
    <property type="match status" value="1"/>
</dbReference>
<dbReference type="InterPro" id="IPR005543">
    <property type="entry name" value="PASTA_dom"/>
</dbReference>
<dbReference type="GO" id="GO:0004180">
    <property type="term" value="F:carboxypeptidase activity"/>
    <property type="evidence" value="ECO:0007669"/>
    <property type="project" value="UniProtKB-KW"/>
</dbReference>
<keyword evidence="4" id="KW-1133">Transmembrane helix</keyword>
<organism evidence="6 7">
    <name type="scientific">Muribaculum intestinale</name>
    <dbReference type="NCBI Taxonomy" id="1796646"/>
    <lineage>
        <taxon>Bacteria</taxon>
        <taxon>Pseudomonadati</taxon>
        <taxon>Bacteroidota</taxon>
        <taxon>Bacteroidia</taxon>
        <taxon>Bacteroidales</taxon>
        <taxon>Muribaculaceae</taxon>
        <taxon>Muribaculum</taxon>
    </lineage>
</organism>
<evidence type="ECO:0000256" key="1">
    <source>
        <dbReference type="ARBA" id="ARBA00004370"/>
    </source>
</evidence>
<evidence type="ECO:0000313" key="6">
    <source>
        <dbReference type="EMBL" id="ANU64236.1"/>
    </source>
</evidence>
<name>A0A1B1SBS1_9BACT</name>
<keyword evidence="4" id="KW-0812">Transmembrane</keyword>
<dbReference type="SUPFAM" id="SSF56601">
    <property type="entry name" value="beta-lactamase/transpeptidase-like"/>
    <property type="match status" value="1"/>
</dbReference>
<dbReference type="SUPFAM" id="SSF56519">
    <property type="entry name" value="Penicillin binding protein dimerisation domain"/>
    <property type="match status" value="1"/>
</dbReference>
<dbReference type="Pfam" id="PF00905">
    <property type="entry name" value="Transpeptidase"/>
    <property type="match status" value="1"/>
</dbReference>
<dbReference type="InterPro" id="IPR050515">
    <property type="entry name" value="Beta-lactam/transpept"/>
</dbReference>
<sequence length="694" mass="76495">MKKENRSHILLRYAVIIGLIFLFAGAVVYNSLDNTVLSAPKWNEKAMQELSRVVSLPPDRGNILANNGSILATNLCFYNIRIDYRSERFLEGRYLVAVDSLADSLAKHFPIRDKAGWKKRLMKPLETEKRKRPRAYKLLGNISDTQYQLLRTFPFFNIPNRNKTGLTREPVMRRVNPYGAMARRSIGGVGIDSITGETHGISGLERALDSLLYGTPGVAKKVPLTKDIVNWTDIPPVNGYNIKTTIDINMQDIVENSLNDVLTACDADWGVAVLMEVSTGNIKAISNLEKNRAGTEYIEGMNRAVLGYEPGSVVKTLSMMIALEDGIVTDVEQVIPTGRAFPYAGGRPITDSHACDAMPVREVIERSSNIGMAKIITSRYGDNPGAFYSRLKQLGFLDPMNTGIAGERPPRIDSVANNRGGRIALSRMCYGYSTEIPPLYTLSIYNAIANDGVYVKPRLVKELISTNGVDSVLPVAYMGNGRACSQQTAERMRMMLTQVVWGDHGTGKMLRNDKVRIAGKTGTCYMIEGGGYNTSKKRLAFCGFFPAEKPQYSCIVLTCHPRQNFFGAASTSGTVLKNVAMKMYSRGMLNNSSDFHSDARPDPGVPTFFATSRPHIERLRESFDIPRVKHFATADKQSDGLPSVIGYSLREALNRLEKAGAEVTFSGTGFVTAQTPSPGHIPAYGTRVHLTLAQ</sequence>
<dbReference type="GeneID" id="65537455"/>
<dbReference type="GO" id="GO:0005886">
    <property type="term" value="C:plasma membrane"/>
    <property type="evidence" value="ECO:0007669"/>
    <property type="project" value="TreeGrafter"/>
</dbReference>
<dbReference type="InterPro" id="IPR012338">
    <property type="entry name" value="Beta-lactam/transpept-like"/>
</dbReference>
<reference evidence="7" key="1">
    <citation type="submission" date="2016-04" db="EMBL/GenBank/DDBJ databases">
        <title>Complete Genome Sequences of Twelve Strains of a Stable Defined Moderately Diverse Mouse Microbiota 2 (sDMDMm2).</title>
        <authorList>
            <person name="Uchimura Y."/>
            <person name="Wyss M."/>
            <person name="Brugiroux S."/>
            <person name="Limenitakis J.P."/>
            <person name="Stecher B."/>
            <person name="McCoy K.D."/>
            <person name="Macpherson A.J."/>
        </authorList>
    </citation>
    <scope>NUCLEOTIDE SEQUENCE [LARGE SCALE GENOMIC DNA]</scope>
    <source>
        <strain evidence="7">YL27</strain>
    </source>
</reference>
<dbReference type="GO" id="GO:0008658">
    <property type="term" value="F:penicillin binding"/>
    <property type="evidence" value="ECO:0007669"/>
    <property type="project" value="InterPro"/>
</dbReference>
<dbReference type="Gene3D" id="3.40.710.10">
    <property type="entry name" value="DD-peptidase/beta-lactamase superfamily"/>
    <property type="match status" value="1"/>
</dbReference>
<dbReference type="KEGG" id="pary:A4V02_11285"/>
<evidence type="ECO:0000256" key="2">
    <source>
        <dbReference type="ARBA" id="ARBA00022645"/>
    </source>
</evidence>
<dbReference type="Gene3D" id="3.90.1310.10">
    <property type="entry name" value="Penicillin-binding protein 2a (Domain 2)"/>
    <property type="match status" value="1"/>
</dbReference>
<evidence type="ECO:0000259" key="5">
    <source>
        <dbReference type="PROSITE" id="PS51178"/>
    </source>
</evidence>
<dbReference type="SMART" id="SM00740">
    <property type="entry name" value="PASTA"/>
    <property type="match status" value="1"/>
</dbReference>
<dbReference type="EMBL" id="CP015402">
    <property type="protein sequence ID" value="ANU64236.1"/>
    <property type="molecule type" value="Genomic_DNA"/>
</dbReference>
<feature type="transmembrane region" description="Helical" evidence="4">
    <location>
        <begin position="9"/>
        <end position="29"/>
    </location>
</feature>
<dbReference type="InterPro" id="IPR001460">
    <property type="entry name" value="PCN-bd_Tpept"/>
</dbReference>
<dbReference type="PANTHER" id="PTHR30627">
    <property type="entry name" value="PEPTIDOGLYCAN D,D-TRANSPEPTIDASE"/>
    <property type="match status" value="1"/>
</dbReference>
<dbReference type="RefSeq" id="WP_068961524.1">
    <property type="nucleotide sequence ID" value="NZ_CAJTCT010000004.1"/>
</dbReference>
<dbReference type="AlphaFoldDB" id="A0A1B1SBS1"/>
<keyword evidence="3 4" id="KW-0472">Membrane</keyword>
<dbReference type="InterPro" id="IPR005311">
    <property type="entry name" value="PBP_dimer"/>
</dbReference>
<gene>
    <name evidence="6" type="ORF">A4V02_11285</name>
</gene>
<dbReference type="Proteomes" id="UP000186351">
    <property type="component" value="Chromosome"/>
</dbReference>
<evidence type="ECO:0000256" key="3">
    <source>
        <dbReference type="ARBA" id="ARBA00023136"/>
    </source>
</evidence>
<evidence type="ECO:0000256" key="4">
    <source>
        <dbReference type="SAM" id="Phobius"/>
    </source>
</evidence>
<dbReference type="InterPro" id="IPR036138">
    <property type="entry name" value="PBP_dimer_sf"/>
</dbReference>
<protein>
    <recommendedName>
        <fullName evidence="5">PASTA domain-containing protein</fullName>
    </recommendedName>
</protein>
<proteinExistence type="predicted"/>
<dbReference type="Pfam" id="PF03793">
    <property type="entry name" value="PASTA"/>
    <property type="match status" value="1"/>
</dbReference>
<keyword evidence="2" id="KW-0378">Hydrolase</keyword>
<keyword evidence="2" id="KW-0645">Protease</keyword>
<dbReference type="GO" id="GO:0071555">
    <property type="term" value="P:cell wall organization"/>
    <property type="evidence" value="ECO:0007669"/>
    <property type="project" value="TreeGrafter"/>
</dbReference>
<dbReference type="SUPFAM" id="SSF54184">
    <property type="entry name" value="Penicillin-binding protein 2x (pbp-2x), c-terminal domain"/>
    <property type="match status" value="1"/>
</dbReference>
<dbReference type="OrthoDB" id="9804124at2"/>
<feature type="domain" description="PASTA" evidence="5">
    <location>
        <begin position="635"/>
        <end position="694"/>
    </location>
</feature>
<keyword evidence="2" id="KW-0121">Carboxypeptidase</keyword>
<evidence type="ECO:0000313" key="7">
    <source>
        <dbReference type="Proteomes" id="UP000186351"/>
    </source>
</evidence>